<dbReference type="GO" id="GO:0004984">
    <property type="term" value="F:olfactory receptor activity"/>
    <property type="evidence" value="ECO:0007669"/>
    <property type="project" value="InterPro"/>
</dbReference>
<keyword evidence="4 10" id="KW-0812">Transmembrane</keyword>
<evidence type="ECO:0000256" key="8">
    <source>
        <dbReference type="ARBA" id="ARBA00023170"/>
    </source>
</evidence>
<evidence type="ECO:0000256" key="4">
    <source>
        <dbReference type="ARBA" id="ARBA00022692"/>
    </source>
</evidence>
<keyword evidence="3" id="KW-0716">Sensory transduction</keyword>
<reference evidence="12" key="1">
    <citation type="submission" date="2025-08" db="UniProtKB">
        <authorList>
            <consortium name="RefSeq"/>
        </authorList>
    </citation>
    <scope>IDENTIFICATION</scope>
    <source>
        <tissue evidence="12">Whole body</tissue>
    </source>
</reference>
<evidence type="ECO:0000256" key="3">
    <source>
        <dbReference type="ARBA" id="ARBA00022606"/>
    </source>
</evidence>
<dbReference type="PANTHER" id="PTHR21137:SF35">
    <property type="entry name" value="ODORANT RECEPTOR 19A-RELATED"/>
    <property type="match status" value="1"/>
</dbReference>
<dbReference type="GO" id="GO:0007165">
    <property type="term" value="P:signal transduction"/>
    <property type="evidence" value="ECO:0007669"/>
    <property type="project" value="UniProtKB-KW"/>
</dbReference>
<evidence type="ECO:0000256" key="2">
    <source>
        <dbReference type="ARBA" id="ARBA00022475"/>
    </source>
</evidence>
<protein>
    <submittedName>
        <fullName evidence="12">Uncharacterized protein LOC108630109 isoform X1</fullName>
    </submittedName>
</protein>
<proteinExistence type="predicted"/>
<sequence>MDLLIPLNESRRRMEMYPAYYFTDSPDKYYYGIIIYTTLCTIFAMSVFVASDTILIYSVQHVCGLLALAGSRFKYSLDSLYSLTDDTKVDNERLYKNVCDAINSHKRAFAYLTEIESAYAINLFVQVGVVIISFTITLFQAATVSFNMETYHYFGFAISQFVHIFFLTVQGQFVINLQDSIYIKTYETCWYRGNVKTQALFVMIQRRNLTPPQLTAGGLIELNLDTFAEVVKVCVSYCTVLRST</sequence>
<keyword evidence="8" id="KW-0675">Receptor</keyword>
<dbReference type="Proteomes" id="UP000694925">
    <property type="component" value="Unplaced"/>
</dbReference>
<accession>A0AAJ7SAA5</accession>
<comment type="subcellular location">
    <subcellularLocation>
        <location evidence="1">Cell membrane</location>
        <topology evidence="1">Multi-pass membrane protein</topology>
    </subcellularLocation>
</comment>
<dbReference type="GO" id="GO:0005886">
    <property type="term" value="C:plasma membrane"/>
    <property type="evidence" value="ECO:0007669"/>
    <property type="project" value="UniProtKB-SubCell"/>
</dbReference>
<feature type="transmembrane region" description="Helical" evidence="10">
    <location>
        <begin position="151"/>
        <end position="169"/>
    </location>
</feature>
<dbReference type="GeneID" id="108630109"/>
<dbReference type="AlphaFoldDB" id="A0AAJ7SAA5"/>
<dbReference type="Pfam" id="PF02949">
    <property type="entry name" value="7tm_6"/>
    <property type="match status" value="1"/>
</dbReference>
<evidence type="ECO:0000256" key="10">
    <source>
        <dbReference type="SAM" id="Phobius"/>
    </source>
</evidence>
<evidence type="ECO:0000256" key="1">
    <source>
        <dbReference type="ARBA" id="ARBA00004651"/>
    </source>
</evidence>
<evidence type="ECO:0000256" key="6">
    <source>
        <dbReference type="ARBA" id="ARBA00022989"/>
    </source>
</evidence>
<keyword evidence="6 10" id="KW-1133">Transmembrane helix</keyword>
<dbReference type="RefSeq" id="XP_026673595.1">
    <property type="nucleotide sequence ID" value="XM_026817794.1"/>
</dbReference>
<dbReference type="GO" id="GO:0005549">
    <property type="term" value="F:odorant binding"/>
    <property type="evidence" value="ECO:0007669"/>
    <property type="project" value="InterPro"/>
</dbReference>
<evidence type="ECO:0000256" key="9">
    <source>
        <dbReference type="ARBA" id="ARBA00023224"/>
    </source>
</evidence>
<dbReference type="KEGG" id="ccal:108630109"/>
<name>A0AAJ7SAA5_9HYME</name>
<dbReference type="PANTHER" id="PTHR21137">
    <property type="entry name" value="ODORANT RECEPTOR"/>
    <property type="match status" value="1"/>
</dbReference>
<evidence type="ECO:0000256" key="7">
    <source>
        <dbReference type="ARBA" id="ARBA00023136"/>
    </source>
</evidence>
<organism evidence="11 12">
    <name type="scientific">Ceratina calcarata</name>
    <dbReference type="NCBI Taxonomy" id="156304"/>
    <lineage>
        <taxon>Eukaryota</taxon>
        <taxon>Metazoa</taxon>
        <taxon>Ecdysozoa</taxon>
        <taxon>Arthropoda</taxon>
        <taxon>Hexapoda</taxon>
        <taxon>Insecta</taxon>
        <taxon>Pterygota</taxon>
        <taxon>Neoptera</taxon>
        <taxon>Endopterygota</taxon>
        <taxon>Hymenoptera</taxon>
        <taxon>Apocrita</taxon>
        <taxon>Aculeata</taxon>
        <taxon>Apoidea</taxon>
        <taxon>Anthophila</taxon>
        <taxon>Apidae</taxon>
        <taxon>Ceratina</taxon>
        <taxon>Zadontomerus</taxon>
    </lineage>
</organism>
<keyword evidence="7 10" id="KW-0472">Membrane</keyword>
<evidence type="ECO:0000256" key="5">
    <source>
        <dbReference type="ARBA" id="ARBA00022725"/>
    </source>
</evidence>
<dbReference type="InterPro" id="IPR004117">
    <property type="entry name" value="7tm6_olfct_rcpt"/>
</dbReference>
<evidence type="ECO:0000313" key="12">
    <source>
        <dbReference type="RefSeq" id="XP_026673595.1"/>
    </source>
</evidence>
<evidence type="ECO:0000313" key="11">
    <source>
        <dbReference type="Proteomes" id="UP000694925"/>
    </source>
</evidence>
<gene>
    <name evidence="12" type="primary">LOC108630109</name>
</gene>
<feature type="transmembrane region" description="Helical" evidence="10">
    <location>
        <begin position="119"/>
        <end position="139"/>
    </location>
</feature>
<feature type="transmembrane region" description="Helical" evidence="10">
    <location>
        <begin position="29"/>
        <end position="49"/>
    </location>
</feature>
<keyword evidence="5" id="KW-0552">Olfaction</keyword>
<keyword evidence="9" id="KW-0807">Transducer</keyword>
<keyword evidence="11" id="KW-1185">Reference proteome</keyword>
<keyword evidence="2" id="KW-1003">Cell membrane</keyword>